<evidence type="ECO:0000256" key="1">
    <source>
        <dbReference type="SAM" id="MobiDB-lite"/>
    </source>
</evidence>
<feature type="region of interest" description="Disordered" evidence="1">
    <location>
        <begin position="51"/>
        <end position="125"/>
    </location>
</feature>
<feature type="compositionally biased region" description="Low complexity" evidence="1">
    <location>
        <begin position="88"/>
        <end position="111"/>
    </location>
</feature>
<accession>A0A1J5TGR0</accession>
<dbReference type="AlphaFoldDB" id="A0A1J5TGR0"/>
<dbReference type="EMBL" id="MLJW01000009">
    <property type="protein sequence ID" value="OIR15485.1"/>
    <property type="molecule type" value="Genomic_DNA"/>
</dbReference>
<feature type="transmembrane region" description="Helical" evidence="2">
    <location>
        <begin position="12"/>
        <end position="30"/>
    </location>
</feature>
<keyword evidence="2" id="KW-1133">Transmembrane helix</keyword>
<feature type="compositionally biased region" description="Pro residues" evidence="1">
    <location>
        <begin position="74"/>
        <end position="87"/>
    </location>
</feature>
<comment type="caution">
    <text evidence="3">The sequence shown here is derived from an EMBL/GenBank/DDBJ whole genome shotgun (WGS) entry which is preliminary data.</text>
</comment>
<name>A0A1J5TGR0_9ZZZZ</name>
<organism evidence="3">
    <name type="scientific">mine drainage metagenome</name>
    <dbReference type="NCBI Taxonomy" id="410659"/>
    <lineage>
        <taxon>unclassified sequences</taxon>
        <taxon>metagenomes</taxon>
        <taxon>ecological metagenomes</taxon>
    </lineage>
</organism>
<proteinExistence type="predicted"/>
<keyword evidence="2" id="KW-0472">Membrane</keyword>
<evidence type="ECO:0008006" key="4">
    <source>
        <dbReference type="Google" id="ProtNLM"/>
    </source>
</evidence>
<dbReference type="Pfam" id="PF11306">
    <property type="entry name" value="DUF3108"/>
    <property type="match status" value="1"/>
</dbReference>
<protein>
    <recommendedName>
        <fullName evidence="4">DUF3108 domain-containing protein</fullName>
    </recommendedName>
</protein>
<evidence type="ECO:0000313" key="3">
    <source>
        <dbReference type="EMBL" id="OIR15485.1"/>
    </source>
</evidence>
<gene>
    <name evidence="3" type="ORF">GALL_38070</name>
</gene>
<evidence type="ECO:0000256" key="2">
    <source>
        <dbReference type="SAM" id="Phobius"/>
    </source>
</evidence>
<reference evidence="3" key="1">
    <citation type="submission" date="2016-10" db="EMBL/GenBank/DDBJ databases">
        <title>Sequence of Gallionella enrichment culture.</title>
        <authorList>
            <person name="Poehlein A."/>
            <person name="Muehling M."/>
            <person name="Daniel R."/>
        </authorList>
    </citation>
    <scope>NUCLEOTIDE SEQUENCE</scope>
</reference>
<sequence length="346" mass="37858">MNFKLDTAPRRVAFAIAVSLLLHSLVLWGPDIRLPNFKPSLPQLTAKLEALPSAPAKSKPKHKTRPAAQKIEPAPAPEPQPEPPPQAITPAATPVAASEPAVASAPVEAATLSADADKPTDRPPLPMHARLTFAINKGTSSFRVGESIQTLDIDDGRYVLQATTSTAGIAKLFKSYELDQYSSGRYGKDGLQPDLYSEERKERIGKQRNAVEFDHSSQRARFSNGLEVALPPETQDILSVMYQFPPLAHTEIAAVSVGNGKKIEHYQFEVGVDETIATPLGKLLTVHLHKMHAANEEGLDIWLAREYRLFPVKLRFTEKNGEVSGEAVITDIRVSEEEGVRKDVVN</sequence>
<keyword evidence="2" id="KW-0812">Transmembrane</keyword>
<dbReference type="InterPro" id="IPR021457">
    <property type="entry name" value="DUF3108"/>
</dbReference>